<gene>
    <name evidence="4" type="ORF">OKIOD_LOCUS13810</name>
</gene>
<feature type="compositionally biased region" description="Low complexity" evidence="3">
    <location>
        <begin position="434"/>
        <end position="449"/>
    </location>
</feature>
<dbReference type="InterPro" id="IPR036055">
    <property type="entry name" value="LDL_receptor-like_sf"/>
</dbReference>
<reference evidence="4 5" key="1">
    <citation type="submission" date="2021-04" db="EMBL/GenBank/DDBJ databases">
        <authorList>
            <person name="Bliznina A."/>
        </authorList>
    </citation>
    <scope>NUCLEOTIDE SEQUENCE [LARGE SCALE GENOMIC DNA]</scope>
</reference>
<protein>
    <submittedName>
        <fullName evidence="4">Oidioi.mRNA.OKI2018_I69.chr2.g5045.t1.cds</fullName>
    </submittedName>
</protein>
<keyword evidence="5" id="KW-1185">Reference proteome</keyword>
<proteinExistence type="predicted"/>
<evidence type="ECO:0000313" key="5">
    <source>
        <dbReference type="Proteomes" id="UP001158576"/>
    </source>
</evidence>
<evidence type="ECO:0000313" key="4">
    <source>
        <dbReference type="EMBL" id="CAG5110667.1"/>
    </source>
</evidence>
<evidence type="ECO:0000256" key="1">
    <source>
        <dbReference type="ARBA" id="ARBA00023157"/>
    </source>
</evidence>
<comment type="caution">
    <text evidence="2">Lacks conserved residue(s) required for the propagation of feature annotation.</text>
</comment>
<organism evidence="4 5">
    <name type="scientific">Oikopleura dioica</name>
    <name type="common">Tunicate</name>
    <dbReference type="NCBI Taxonomy" id="34765"/>
    <lineage>
        <taxon>Eukaryota</taxon>
        <taxon>Metazoa</taxon>
        <taxon>Chordata</taxon>
        <taxon>Tunicata</taxon>
        <taxon>Appendicularia</taxon>
        <taxon>Copelata</taxon>
        <taxon>Oikopleuridae</taxon>
        <taxon>Oikopleura</taxon>
    </lineage>
</organism>
<accession>A0ABN7T300</accession>
<dbReference type="Gene3D" id="4.10.400.10">
    <property type="entry name" value="Low-density Lipoprotein Receptor"/>
    <property type="match status" value="1"/>
</dbReference>
<dbReference type="SMART" id="SM00192">
    <property type="entry name" value="LDLa"/>
    <property type="match status" value="1"/>
</dbReference>
<evidence type="ECO:0000256" key="3">
    <source>
        <dbReference type="SAM" id="MobiDB-lite"/>
    </source>
</evidence>
<name>A0ABN7T300_OIKDI</name>
<dbReference type="EMBL" id="OU015567">
    <property type="protein sequence ID" value="CAG5110667.1"/>
    <property type="molecule type" value="Genomic_DNA"/>
</dbReference>
<dbReference type="InterPro" id="IPR002172">
    <property type="entry name" value="LDrepeatLR_classA_rpt"/>
</dbReference>
<evidence type="ECO:0000256" key="2">
    <source>
        <dbReference type="PROSITE-ProRule" id="PRU00124"/>
    </source>
</evidence>
<dbReference type="CDD" id="cd00112">
    <property type="entry name" value="LDLa"/>
    <property type="match status" value="1"/>
</dbReference>
<keyword evidence="1" id="KW-1015">Disulfide bond</keyword>
<dbReference type="PROSITE" id="PS50068">
    <property type="entry name" value="LDLRA_2"/>
    <property type="match status" value="1"/>
</dbReference>
<feature type="region of interest" description="Disordered" evidence="3">
    <location>
        <begin position="434"/>
        <end position="464"/>
    </location>
</feature>
<sequence length="600" mass="68490">MFIIERPDLTLERNRRLFDCQEAFLGNIADYSDENEGIRIYLFHEGSYISRTVFKAEEVERFLYENIDERKWKLSYDDFFSIQVHNEERKRMFTFKDLGPVLTFKVPPGFYTDKLPLISIMDIFEDANYKSEDECAALADEIAVKLFEHKTPETTTTEDPYFRRYKTQRVTTTLNPLICRKPTKTIFLFDVDIFNNDEPVEIAANFLKGFSNSQLIEDGLARPSVAVFDHQTNLAYRMFGEFNGVTNPVSNKHFDELVKAWFYPHEFNRFRGRLYYVLRDVFRKPRNEDDYTRQIILFSSNPDWFQNVRNFVLKDADIVEVIGPSDYDFVREKATSTGNYLEYFESRSRSQMAGKILFQEGSQLCRTIERIKLAKSTEPVTSTMLPSTASTSTEVTLASLSTQQISTQSIPDEDALATLSEKITTTTLKTTTTTISTTTTRTTTSSTTTSRRRKQGRSGMDMPLFFSTASTTTTSTTSTTTTTEAEKLTTTIAPRAAHHLGECEASNKFTCADGITCVSPVKVCDNRNDCPAAPGERNSFDEENCGCSGLDRPLEILIALDMSYFSYKLDRKGPKRFLAFARKIIERLRISSSKNAPGNV</sequence>
<dbReference type="Proteomes" id="UP001158576">
    <property type="component" value="Chromosome 2"/>
</dbReference>